<keyword evidence="2" id="KW-1185">Reference proteome</keyword>
<evidence type="ECO:0000313" key="1">
    <source>
        <dbReference type="EMBL" id="RAU22618.1"/>
    </source>
</evidence>
<accession>A0A364NZV1</accession>
<sequence length="106" mass="11447">MAKGTDLDEDDKIRVLKALAFRIHRKLPADEAMAEVLDQESKGGRNRAFRPAKEALDADGFLAAMLAVGLLGEEAASVMAVVVDAHDHRLLSSALTKLAEHLESLL</sequence>
<dbReference type="AlphaFoldDB" id="A0A364NZV1"/>
<dbReference type="OrthoDB" id="7356936at2"/>
<dbReference type="Proteomes" id="UP000251075">
    <property type="component" value="Unassembled WGS sequence"/>
</dbReference>
<dbReference type="EMBL" id="PGTO01000004">
    <property type="protein sequence ID" value="RAU22618.1"/>
    <property type="molecule type" value="Genomic_DNA"/>
</dbReference>
<evidence type="ECO:0000313" key="2">
    <source>
        <dbReference type="Proteomes" id="UP000251075"/>
    </source>
</evidence>
<name>A0A364NZV1_9PROT</name>
<comment type="caution">
    <text evidence="1">The sequence shown here is derived from an EMBL/GenBank/DDBJ whole genome shotgun (WGS) entry which is preliminary data.</text>
</comment>
<gene>
    <name evidence="1" type="ORF">CU669_08025</name>
</gene>
<proteinExistence type="predicted"/>
<reference evidence="1 2" key="1">
    <citation type="submission" date="2017-11" db="EMBL/GenBank/DDBJ databases">
        <title>Draft genome sequence of magnetotactic bacterium Magnetospirillum kuznetsovii LBB-42.</title>
        <authorList>
            <person name="Grouzdev D.S."/>
            <person name="Rysina M.S."/>
            <person name="Baslerov R.V."/>
            <person name="Koziaeva V."/>
        </authorList>
    </citation>
    <scope>NUCLEOTIDE SEQUENCE [LARGE SCALE GENOMIC DNA]</scope>
    <source>
        <strain evidence="1 2">LBB-42</strain>
    </source>
</reference>
<protein>
    <submittedName>
        <fullName evidence="1">Uncharacterized protein</fullName>
    </submittedName>
</protein>
<organism evidence="1 2">
    <name type="scientific">Paramagnetospirillum kuznetsovii</name>
    <dbReference type="NCBI Taxonomy" id="2053833"/>
    <lineage>
        <taxon>Bacteria</taxon>
        <taxon>Pseudomonadati</taxon>
        <taxon>Pseudomonadota</taxon>
        <taxon>Alphaproteobacteria</taxon>
        <taxon>Rhodospirillales</taxon>
        <taxon>Magnetospirillaceae</taxon>
        <taxon>Paramagnetospirillum</taxon>
    </lineage>
</organism>
<dbReference type="RefSeq" id="WP_112143454.1">
    <property type="nucleotide sequence ID" value="NZ_PGTO01000004.1"/>
</dbReference>